<gene>
    <name evidence="2" type="ORF">N7493_000943</name>
</gene>
<keyword evidence="1" id="KW-0472">Membrane</keyword>
<evidence type="ECO:0000313" key="3">
    <source>
        <dbReference type="Proteomes" id="UP001215712"/>
    </source>
</evidence>
<keyword evidence="1" id="KW-0812">Transmembrane</keyword>
<keyword evidence="1" id="KW-1133">Transmembrane helix</keyword>
<dbReference type="EMBL" id="JAQJAN010000001">
    <property type="protein sequence ID" value="KAJ5741071.1"/>
    <property type="molecule type" value="Genomic_DNA"/>
</dbReference>
<evidence type="ECO:0000313" key="2">
    <source>
        <dbReference type="EMBL" id="KAJ5741071.1"/>
    </source>
</evidence>
<evidence type="ECO:0000256" key="1">
    <source>
        <dbReference type="SAM" id="Phobius"/>
    </source>
</evidence>
<feature type="transmembrane region" description="Helical" evidence="1">
    <location>
        <begin position="30"/>
        <end position="50"/>
    </location>
</feature>
<feature type="transmembrane region" description="Helical" evidence="1">
    <location>
        <begin position="79"/>
        <end position="99"/>
    </location>
</feature>
<dbReference type="Proteomes" id="UP001215712">
    <property type="component" value="Unassembled WGS sequence"/>
</dbReference>
<accession>A0AAD6N1C0</accession>
<comment type="caution">
    <text evidence="2">The sequence shown here is derived from an EMBL/GenBank/DDBJ whole genome shotgun (WGS) entry which is preliminary data.</text>
</comment>
<proteinExistence type="predicted"/>
<name>A0AAD6N1C0_9EURO</name>
<protein>
    <submittedName>
        <fullName evidence="2">Uncharacterized protein</fullName>
    </submittedName>
</protein>
<dbReference type="AlphaFoldDB" id="A0AAD6N1C0"/>
<reference evidence="2" key="1">
    <citation type="journal article" date="2023" name="IMA Fungus">
        <title>Comparative genomic study of the Penicillium genus elucidates a diverse pangenome and 15 lateral gene transfer events.</title>
        <authorList>
            <person name="Petersen C."/>
            <person name="Sorensen T."/>
            <person name="Nielsen M.R."/>
            <person name="Sondergaard T.E."/>
            <person name="Sorensen J.L."/>
            <person name="Fitzpatrick D.A."/>
            <person name="Frisvad J.C."/>
            <person name="Nielsen K.L."/>
        </authorList>
    </citation>
    <scope>NUCLEOTIDE SEQUENCE</scope>
    <source>
        <strain evidence="2">IBT 17514</strain>
    </source>
</reference>
<sequence>MMAAILYSIGGSIVFLTVARSDNTHVGLFIAYYCIWTFTAASGILLSLMLRNVAGQTKKATIIAASFVYWVAGNSAGPHWLVGLVLFIILLSLCTCYIAQNKRKDKFTSDGLAAVDTESAHSYEDMTDKVGDLKFLNL</sequence>
<organism evidence="2 3">
    <name type="scientific">Penicillium malachiteum</name>
    <dbReference type="NCBI Taxonomy" id="1324776"/>
    <lineage>
        <taxon>Eukaryota</taxon>
        <taxon>Fungi</taxon>
        <taxon>Dikarya</taxon>
        <taxon>Ascomycota</taxon>
        <taxon>Pezizomycotina</taxon>
        <taxon>Eurotiomycetes</taxon>
        <taxon>Eurotiomycetidae</taxon>
        <taxon>Eurotiales</taxon>
        <taxon>Aspergillaceae</taxon>
        <taxon>Penicillium</taxon>
    </lineage>
</organism>
<reference evidence="2" key="2">
    <citation type="submission" date="2023-01" db="EMBL/GenBank/DDBJ databases">
        <authorList>
            <person name="Petersen C."/>
        </authorList>
    </citation>
    <scope>NUCLEOTIDE SEQUENCE</scope>
    <source>
        <strain evidence="2">IBT 17514</strain>
    </source>
</reference>
<keyword evidence="3" id="KW-1185">Reference proteome</keyword>